<organism evidence="6 7">
    <name type="scientific">Thomasclavelia cocleata</name>
    <dbReference type="NCBI Taxonomy" id="69824"/>
    <lineage>
        <taxon>Bacteria</taxon>
        <taxon>Bacillati</taxon>
        <taxon>Bacillota</taxon>
        <taxon>Erysipelotrichia</taxon>
        <taxon>Erysipelotrichales</taxon>
        <taxon>Coprobacillaceae</taxon>
        <taxon>Thomasclavelia</taxon>
    </lineage>
</organism>
<sequence>MVKRVNVTVIDPVGLYATPATELVDRMKAFNSDIKLVYASKTVNMKSLMGVLSLGIPTKANIEIIAEGEDEDAVIEKVTELMKELNITK</sequence>
<gene>
    <name evidence="5" type="primary">ptsH_1</name>
    <name evidence="5" type="ORF">IMSAGC017_02034</name>
    <name evidence="6" type="ORF">SAMN04489758_10694</name>
</gene>
<feature type="domain" description="HPr" evidence="4">
    <location>
        <begin position="2"/>
        <end position="89"/>
    </location>
</feature>
<proteinExistence type="predicted"/>
<dbReference type="InterPro" id="IPR035895">
    <property type="entry name" value="HPr-like_sf"/>
</dbReference>
<evidence type="ECO:0000256" key="2">
    <source>
        <dbReference type="ARBA" id="ARBA00022490"/>
    </source>
</evidence>
<dbReference type="InterPro" id="IPR050399">
    <property type="entry name" value="HPr"/>
</dbReference>
<dbReference type="InterPro" id="IPR002114">
    <property type="entry name" value="PTS_HPr_Ser_P_site"/>
</dbReference>
<keyword evidence="2" id="KW-0963">Cytoplasm</keyword>
<dbReference type="GeneID" id="78287929"/>
<dbReference type="SUPFAM" id="SSF55594">
    <property type="entry name" value="HPr-like"/>
    <property type="match status" value="1"/>
</dbReference>
<comment type="subcellular location">
    <subcellularLocation>
        <location evidence="1">Cytoplasm</location>
    </subcellularLocation>
</comment>
<accession>A0A1I0DKL2</accession>
<evidence type="ECO:0000313" key="5">
    <source>
        <dbReference type="EMBL" id="GFI41988.1"/>
    </source>
</evidence>
<dbReference type="EMBL" id="BLMI01000252">
    <property type="protein sequence ID" value="GFI41988.1"/>
    <property type="molecule type" value="Genomic_DNA"/>
</dbReference>
<dbReference type="EMBL" id="FOIN01000006">
    <property type="protein sequence ID" value="SET33045.1"/>
    <property type="molecule type" value="Genomic_DNA"/>
</dbReference>
<keyword evidence="3" id="KW-0598">Phosphotransferase system</keyword>
<reference evidence="5 8" key="3">
    <citation type="journal article" date="2020" name="Microbiome">
        <title>Single-cell genomics of uncultured bacteria reveals dietary fiber responders in the mouse gut microbiota.</title>
        <authorList>
            <person name="Chijiiwa R."/>
            <person name="Hosokawa M."/>
            <person name="Kogawa M."/>
            <person name="Nishikawa Y."/>
            <person name="Ide K."/>
            <person name="Sakanashi C."/>
            <person name="Takahashi K."/>
            <person name="Takeyama H."/>
        </authorList>
    </citation>
    <scope>NUCLEOTIDE SEQUENCE [LARGE SCALE GENOMIC DNA]</scope>
    <source>
        <strain evidence="5">IMSAGC_017</strain>
    </source>
</reference>
<dbReference type="InterPro" id="IPR000032">
    <property type="entry name" value="HPr-like"/>
</dbReference>
<name>A0A1I0DKL2_9FIRM</name>
<reference evidence="7" key="2">
    <citation type="submission" date="2016-10" db="EMBL/GenBank/DDBJ databases">
        <authorList>
            <person name="Varghese N."/>
            <person name="Submissions S."/>
        </authorList>
    </citation>
    <scope>NUCLEOTIDE SEQUENCE [LARGE SCALE GENOMIC DNA]</scope>
    <source>
        <strain evidence="7">DSM 1551</strain>
    </source>
</reference>
<evidence type="ECO:0000259" key="4">
    <source>
        <dbReference type="PROSITE" id="PS51350"/>
    </source>
</evidence>
<dbReference type="Proteomes" id="UP000490821">
    <property type="component" value="Unassembled WGS sequence"/>
</dbReference>
<dbReference type="Proteomes" id="UP000198558">
    <property type="component" value="Unassembled WGS sequence"/>
</dbReference>
<dbReference type="PRINTS" id="PR00107">
    <property type="entry name" value="PHOSPHOCPHPR"/>
</dbReference>
<dbReference type="NCBIfam" id="TIGR01003">
    <property type="entry name" value="PTS_HPr_family"/>
    <property type="match status" value="1"/>
</dbReference>
<dbReference type="RefSeq" id="WP_092352932.1">
    <property type="nucleotide sequence ID" value="NZ_BLMI01000252.1"/>
</dbReference>
<evidence type="ECO:0000313" key="8">
    <source>
        <dbReference type="Proteomes" id="UP000490821"/>
    </source>
</evidence>
<evidence type="ECO:0000313" key="6">
    <source>
        <dbReference type="EMBL" id="SET33045.1"/>
    </source>
</evidence>
<evidence type="ECO:0000256" key="3">
    <source>
        <dbReference type="ARBA" id="ARBA00022683"/>
    </source>
</evidence>
<protein>
    <submittedName>
        <fullName evidence="5 6">Phosphocarrier protein</fullName>
    </submittedName>
</protein>
<dbReference type="PANTHER" id="PTHR33705">
    <property type="entry name" value="PHOSPHOCARRIER PROTEIN HPR"/>
    <property type="match status" value="1"/>
</dbReference>
<keyword evidence="7" id="KW-1185">Reference proteome</keyword>
<evidence type="ECO:0000256" key="1">
    <source>
        <dbReference type="ARBA" id="ARBA00004496"/>
    </source>
</evidence>
<evidence type="ECO:0000313" key="7">
    <source>
        <dbReference type="Proteomes" id="UP000198558"/>
    </source>
</evidence>
<dbReference type="PROSITE" id="PS51350">
    <property type="entry name" value="PTS_HPR_DOM"/>
    <property type="match status" value="1"/>
</dbReference>
<reference evidence="6" key="1">
    <citation type="submission" date="2016-10" db="EMBL/GenBank/DDBJ databases">
        <authorList>
            <person name="de Groot N.N."/>
        </authorList>
    </citation>
    <scope>NUCLEOTIDE SEQUENCE [LARGE SCALE GENOMIC DNA]</scope>
    <source>
        <strain evidence="6">DSM 1551</strain>
    </source>
</reference>
<dbReference type="PROSITE" id="PS00589">
    <property type="entry name" value="PTS_HPR_SER"/>
    <property type="match status" value="1"/>
</dbReference>
<dbReference type="Pfam" id="PF00381">
    <property type="entry name" value="PTS-HPr"/>
    <property type="match status" value="1"/>
</dbReference>
<dbReference type="PANTHER" id="PTHR33705:SF2">
    <property type="entry name" value="PHOSPHOCARRIER PROTEIN NPR"/>
    <property type="match status" value="1"/>
</dbReference>
<dbReference type="Gene3D" id="3.30.1340.10">
    <property type="entry name" value="HPr-like"/>
    <property type="match status" value="1"/>
</dbReference>
<dbReference type="AlphaFoldDB" id="A0A1I0DKL2"/>
<dbReference type="GO" id="GO:0009401">
    <property type="term" value="P:phosphoenolpyruvate-dependent sugar phosphotransferase system"/>
    <property type="evidence" value="ECO:0007669"/>
    <property type="project" value="UniProtKB-KW"/>
</dbReference>
<dbReference type="OrthoDB" id="9809047at2"/>
<dbReference type="GO" id="GO:0005737">
    <property type="term" value="C:cytoplasm"/>
    <property type="evidence" value="ECO:0007669"/>
    <property type="project" value="UniProtKB-SubCell"/>
</dbReference>